<dbReference type="PANTHER" id="PTHR48060:SF21">
    <property type="entry name" value="L DOMAIN-LIKE PROTEIN"/>
    <property type="match status" value="1"/>
</dbReference>
<dbReference type="InterPro" id="IPR053211">
    <property type="entry name" value="DNA_repair-toleration"/>
</dbReference>
<evidence type="ECO:0000313" key="7">
    <source>
        <dbReference type="Proteomes" id="UP000324897"/>
    </source>
</evidence>
<feature type="chain" id="PRO_5023837007" description="Leucine-rich repeat-containing N-terminal plant-type domain-containing protein" evidence="4">
    <location>
        <begin position="20"/>
        <end position="93"/>
    </location>
</feature>
<dbReference type="OrthoDB" id="785757at2759"/>
<accession>A0A5J9V064</accession>
<name>A0A5J9V064_9POAL</name>
<dbReference type="AlphaFoldDB" id="A0A5J9V064"/>
<keyword evidence="7" id="KW-1185">Reference proteome</keyword>
<sequence>MLLLFVLLLSGYGIRSDHASPIHGYSSDMLSLLDFKRAITKDPKGALASWNSSTHFCMWKGVFCSRKHPGRVAALELSSQYLFKVKSAPLSET</sequence>
<evidence type="ECO:0000256" key="2">
    <source>
        <dbReference type="ARBA" id="ARBA00022729"/>
    </source>
</evidence>
<evidence type="ECO:0000256" key="4">
    <source>
        <dbReference type="SAM" id="SignalP"/>
    </source>
</evidence>
<dbReference type="InterPro" id="IPR013210">
    <property type="entry name" value="LRR_N_plant-typ"/>
</dbReference>
<dbReference type="InterPro" id="IPR032675">
    <property type="entry name" value="LRR_dom_sf"/>
</dbReference>
<comment type="caution">
    <text evidence="6">The sequence shown here is derived from an EMBL/GenBank/DDBJ whole genome shotgun (WGS) entry which is preliminary data.</text>
</comment>
<feature type="signal peptide" evidence="4">
    <location>
        <begin position="1"/>
        <end position="19"/>
    </location>
</feature>
<keyword evidence="3" id="KW-0677">Repeat</keyword>
<evidence type="ECO:0000256" key="3">
    <source>
        <dbReference type="ARBA" id="ARBA00022737"/>
    </source>
</evidence>
<feature type="non-terminal residue" evidence="6">
    <location>
        <position position="1"/>
    </location>
</feature>
<dbReference type="PANTHER" id="PTHR48060">
    <property type="entry name" value="DNA DAMAGE-REPAIR/TOLERATION PROTEIN DRT100"/>
    <property type="match status" value="1"/>
</dbReference>
<gene>
    <name evidence="6" type="ORF">EJB05_20835</name>
</gene>
<reference evidence="6 7" key="1">
    <citation type="journal article" date="2019" name="Sci. Rep.">
        <title>A high-quality genome of Eragrostis curvula grass provides insights into Poaceae evolution and supports new strategies to enhance forage quality.</title>
        <authorList>
            <person name="Carballo J."/>
            <person name="Santos B.A.C.M."/>
            <person name="Zappacosta D."/>
            <person name="Garbus I."/>
            <person name="Selva J.P."/>
            <person name="Gallo C.A."/>
            <person name="Diaz A."/>
            <person name="Albertini E."/>
            <person name="Caccamo M."/>
            <person name="Echenique V."/>
        </authorList>
    </citation>
    <scope>NUCLEOTIDE SEQUENCE [LARGE SCALE GENOMIC DNA]</scope>
    <source>
        <strain evidence="7">cv. Victoria</strain>
        <tissue evidence="6">Leaf</tissue>
    </source>
</reference>
<evidence type="ECO:0000256" key="1">
    <source>
        <dbReference type="ARBA" id="ARBA00022614"/>
    </source>
</evidence>
<keyword evidence="2 4" id="KW-0732">Signal</keyword>
<feature type="domain" description="Leucine-rich repeat-containing N-terminal plant-type" evidence="5">
    <location>
        <begin position="27"/>
        <end position="65"/>
    </location>
</feature>
<keyword evidence="1" id="KW-0433">Leucine-rich repeat</keyword>
<dbReference type="EMBL" id="RWGY01000011">
    <property type="protein sequence ID" value="TVU29275.1"/>
    <property type="molecule type" value="Genomic_DNA"/>
</dbReference>
<dbReference type="Proteomes" id="UP000324897">
    <property type="component" value="Chromosome 1"/>
</dbReference>
<dbReference type="Gramene" id="TVU29275">
    <property type="protein sequence ID" value="TVU29275"/>
    <property type="gene ID" value="EJB05_20835"/>
</dbReference>
<dbReference type="Pfam" id="PF08263">
    <property type="entry name" value="LRRNT_2"/>
    <property type="match status" value="1"/>
</dbReference>
<dbReference type="Gene3D" id="3.80.10.10">
    <property type="entry name" value="Ribonuclease Inhibitor"/>
    <property type="match status" value="1"/>
</dbReference>
<evidence type="ECO:0000313" key="6">
    <source>
        <dbReference type="EMBL" id="TVU29275.1"/>
    </source>
</evidence>
<evidence type="ECO:0000259" key="5">
    <source>
        <dbReference type="Pfam" id="PF08263"/>
    </source>
</evidence>
<protein>
    <recommendedName>
        <fullName evidence="5">Leucine-rich repeat-containing N-terminal plant-type domain-containing protein</fullName>
    </recommendedName>
</protein>
<proteinExistence type="predicted"/>
<organism evidence="6 7">
    <name type="scientific">Eragrostis curvula</name>
    <name type="common">weeping love grass</name>
    <dbReference type="NCBI Taxonomy" id="38414"/>
    <lineage>
        <taxon>Eukaryota</taxon>
        <taxon>Viridiplantae</taxon>
        <taxon>Streptophyta</taxon>
        <taxon>Embryophyta</taxon>
        <taxon>Tracheophyta</taxon>
        <taxon>Spermatophyta</taxon>
        <taxon>Magnoliopsida</taxon>
        <taxon>Liliopsida</taxon>
        <taxon>Poales</taxon>
        <taxon>Poaceae</taxon>
        <taxon>PACMAD clade</taxon>
        <taxon>Chloridoideae</taxon>
        <taxon>Eragrostideae</taxon>
        <taxon>Eragrostidinae</taxon>
        <taxon>Eragrostis</taxon>
    </lineage>
</organism>